<evidence type="ECO:0000313" key="8">
    <source>
        <dbReference type="Proteomes" id="UP000198525"/>
    </source>
</evidence>
<keyword evidence="3" id="KW-0813">Transport</keyword>
<feature type="domain" description="Fe/B12 periplasmic-binding" evidence="6">
    <location>
        <begin position="50"/>
        <end position="312"/>
    </location>
</feature>
<dbReference type="STRING" id="376427.SAMN04487954_10452"/>
<dbReference type="OrthoDB" id="6160519at2"/>
<dbReference type="GO" id="GO:1901678">
    <property type="term" value="P:iron coordination entity transport"/>
    <property type="evidence" value="ECO:0007669"/>
    <property type="project" value="UniProtKB-ARBA"/>
</dbReference>
<evidence type="ECO:0000256" key="1">
    <source>
        <dbReference type="ARBA" id="ARBA00004196"/>
    </source>
</evidence>
<name>A0A1G8SN10_9GAMM</name>
<evidence type="ECO:0000256" key="3">
    <source>
        <dbReference type="ARBA" id="ARBA00022448"/>
    </source>
</evidence>
<protein>
    <submittedName>
        <fullName evidence="7">Iron complex transport system substrate-binding protein</fullName>
    </submittedName>
</protein>
<keyword evidence="4" id="KW-0410">Iron transport</keyword>
<dbReference type="PANTHER" id="PTHR30532">
    <property type="entry name" value="IRON III DICITRATE-BINDING PERIPLASMIC PROTEIN"/>
    <property type="match status" value="1"/>
</dbReference>
<sequence>MAAINGCTARLVSFGHGVRCLAVCSALIWAFVPSSAPLLASPPETFPGEAAVTLDYAIGETLLALNAPPIAMGGVAGYRRWRRDADVMRGVVELGHRHLPNFERLQALAPTRVLISPPAHANLEGMLGRIAEVERYSLFGTSDSLSERLIALTQWLGELIGAEAGAQRYLNRYDARVRELRDYIGRLDEPLIVLRLMDERHARVFGRGSLEDMVLNDLGIDNAWDGETSRWGIATLSAESLFEVEARALFLESPYSDVGTQSRLLGQGLWQHWPAVTRHDPLIVPVSHWHWGGLPSAMRFAESLVDGLSAGDVRSAEPQAGGCQDCEFHR</sequence>
<organism evidence="7 8">
    <name type="scientific">Billgrantia gudaonensis</name>
    <dbReference type="NCBI Taxonomy" id="376427"/>
    <lineage>
        <taxon>Bacteria</taxon>
        <taxon>Pseudomonadati</taxon>
        <taxon>Pseudomonadota</taxon>
        <taxon>Gammaproteobacteria</taxon>
        <taxon>Oceanospirillales</taxon>
        <taxon>Halomonadaceae</taxon>
        <taxon>Billgrantia</taxon>
    </lineage>
</organism>
<evidence type="ECO:0000313" key="7">
    <source>
        <dbReference type="EMBL" id="SDJ30553.1"/>
    </source>
</evidence>
<evidence type="ECO:0000256" key="2">
    <source>
        <dbReference type="ARBA" id="ARBA00008814"/>
    </source>
</evidence>
<evidence type="ECO:0000259" key="6">
    <source>
        <dbReference type="PROSITE" id="PS50983"/>
    </source>
</evidence>
<dbReference type="EMBL" id="FNES01000004">
    <property type="protein sequence ID" value="SDJ30553.1"/>
    <property type="molecule type" value="Genomic_DNA"/>
</dbReference>
<dbReference type="Proteomes" id="UP000198525">
    <property type="component" value="Unassembled WGS sequence"/>
</dbReference>
<gene>
    <name evidence="7" type="ORF">SAMN04487954_10452</name>
</gene>
<dbReference type="Gene3D" id="3.40.50.1980">
    <property type="entry name" value="Nitrogenase molybdenum iron protein domain"/>
    <property type="match status" value="2"/>
</dbReference>
<keyword evidence="4" id="KW-0406">Ion transport</keyword>
<reference evidence="7 8" key="1">
    <citation type="submission" date="2016-10" db="EMBL/GenBank/DDBJ databases">
        <authorList>
            <person name="de Groot N.N."/>
        </authorList>
    </citation>
    <scope>NUCLEOTIDE SEQUENCE [LARGE SCALE GENOMIC DNA]</scope>
    <source>
        <strain evidence="7 8">CGMCC 1.6133</strain>
    </source>
</reference>
<accession>A0A1G8SN10</accession>
<proteinExistence type="inferred from homology"/>
<dbReference type="Pfam" id="PF01497">
    <property type="entry name" value="Peripla_BP_2"/>
    <property type="match status" value="1"/>
</dbReference>
<dbReference type="PANTHER" id="PTHR30532:SF1">
    <property type="entry name" value="IRON(3+)-HYDROXAMATE-BINDING PROTEIN FHUD"/>
    <property type="match status" value="1"/>
</dbReference>
<dbReference type="InterPro" id="IPR002491">
    <property type="entry name" value="ABC_transptr_periplasmic_BD"/>
</dbReference>
<keyword evidence="8" id="KW-1185">Reference proteome</keyword>
<dbReference type="SUPFAM" id="SSF53807">
    <property type="entry name" value="Helical backbone' metal receptor"/>
    <property type="match status" value="1"/>
</dbReference>
<dbReference type="PROSITE" id="PS50983">
    <property type="entry name" value="FE_B12_PBP"/>
    <property type="match status" value="1"/>
</dbReference>
<keyword evidence="4" id="KW-0408">Iron</keyword>
<dbReference type="AlphaFoldDB" id="A0A1G8SN10"/>
<evidence type="ECO:0000256" key="5">
    <source>
        <dbReference type="ARBA" id="ARBA00022729"/>
    </source>
</evidence>
<dbReference type="PRINTS" id="PR01715">
    <property type="entry name" value="FERRIBNDNGPP"/>
</dbReference>
<dbReference type="RefSeq" id="WP_089684198.1">
    <property type="nucleotide sequence ID" value="NZ_FNES01000004.1"/>
</dbReference>
<dbReference type="GO" id="GO:0030288">
    <property type="term" value="C:outer membrane-bounded periplasmic space"/>
    <property type="evidence" value="ECO:0007669"/>
    <property type="project" value="TreeGrafter"/>
</dbReference>
<keyword evidence="5" id="KW-0732">Signal</keyword>
<comment type="similarity">
    <text evidence="2">Belongs to the bacterial solute-binding protein 8 family.</text>
</comment>
<evidence type="ECO:0000256" key="4">
    <source>
        <dbReference type="ARBA" id="ARBA00022496"/>
    </source>
</evidence>
<comment type="subcellular location">
    <subcellularLocation>
        <location evidence="1">Cell envelope</location>
    </subcellularLocation>
</comment>
<dbReference type="InterPro" id="IPR051313">
    <property type="entry name" value="Bact_iron-sidero_bind"/>
</dbReference>